<dbReference type="Proteomes" id="UP001219567">
    <property type="component" value="Chromosome 1"/>
</dbReference>
<protein>
    <submittedName>
        <fullName evidence="1">Uncharacterized protein</fullName>
    </submittedName>
</protein>
<keyword evidence="2" id="KW-1185">Reference proteome</keyword>
<reference evidence="1 2" key="1">
    <citation type="submission" date="2023-03" db="EMBL/GenBank/DDBJ databases">
        <title>Mating type loci evolution in Malassezia.</title>
        <authorList>
            <person name="Coelho M.A."/>
        </authorList>
    </citation>
    <scope>NUCLEOTIDE SEQUENCE [LARGE SCALE GENOMIC DNA]</scope>
    <source>
        <strain evidence="1 2">CBS 9725</strain>
    </source>
</reference>
<dbReference type="AlphaFoldDB" id="A0AAJ6CGF3"/>
<evidence type="ECO:0000313" key="1">
    <source>
        <dbReference type="EMBL" id="WFC97603.1"/>
    </source>
</evidence>
<evidence type="ECO:0000313" key="2">
    <source>
        <dbReference type="Proteomes" id="UP001219567"/>
    </source>
</evidence>
<dbReference type="EMBL" id="CP119943">
    <property type="protein sequence ID" value="WFC97603.1"/>
    <property type="molecule type" value="Genomic_DNA"/>
</dbReference>
<name>A0AAJ6CGF3_9BASI</name>
<gene>
    <name evidence="1" type="ORF">MYAM1_000318</name>
</gene>
<proteinExistence type="predicted"/>
<accession>A0AAJ6CGF3</accession>
<sequence length="186" mass="21337">MPIFAVGHAYAFAYQNFTNPPQRFAGRLPVPFAVRDSFSIADIVADIILTFRGTDYTYQAFEPNDSVVHHEFARESRSRAGLRYAEQGKNKYWIPRSPTEQNRSLEGQRNQHLRPIVSEDSSLLGQLPSKSYFSVQPSDERRNNVRFPSPDYEEDCLYDIARSLPYGDYKYPCIESTRTTSPSPDP</sequence>
<organism evidence="1 2">
    <name type="scientific">Malassezia yamatoensis</name>
    <dbReference type="NCBI Taxonomy" id="253288"/>
    <lineage>
        <taxon>Eukaryota</taxon>
        <taxon>Fungi</taxon>
        <taxon>Dikarya</taxon>
        <taxon>Basidiomycota</taxon>
        <taxon>Ustilaginomycotina</taxon>
        <taxon>Malasseziomycetes</taxon>
        <taxon>Malasseziales</taxon>
        <taxon>Malasseziaceae</taxon>
        <taxon>Malassezia</taxon>
    </lineage>
</organism>